<protein>
    <recommendedName>
        <fullName evidence="2">FtsX extracellular domain-containing protein</fullName>
    </recommendedName>
</protein>
<evidence type="ECO:0000313" key="4">
    <source>
        <dbReference type="Proteomes" id="UP000242881"/>
    </source>
</evidence>
<feature type="transmembrane region" description="Helical" evidence="1">
    <location>
        <begin position="178"/>
        <end position="200"/>
    </location>
</feature>
<accession>A0A2J6WHK2</accession>
<keyword evidence="1" id="KW-1133">Transmembrane helix</keyword>
<dbReference type="PANTHER" id="PTHR47755:SF1">
    <property type="entry name" value="CELL DIVISION PROTEIN FTSX"/>
    <property type="match status" value="1"/>
</dbReference>
<organism evidence="3 4">
    <name type="scientific">Calditerrivibrio nitroreducens</name>
    <dbReference type="NCBI Taxonomy" id="477976"/>
    <lineage>
        <taxon>Bacteria</taxon>
        <taxon>Pseudomonadati</taxon>
        <taxon>Deferribacterota</taxon>
        <taxon>Deferribacteres</taxon>
        <taxon>Deferribacterales</taxon>
        <taxon>Calditerrivibrionaceae</taxon>
    </lineage>
</organism>
<dbReference type="GO" id="GO:0051301">
    <property type="term" value="P:cell division"/>
    <property type="evidence" value="ECO:0007669"/>
    <property type="project" value="InterPro"/>
</dbReference>
<name>A0A2J6WHK2_9BACT</name>
<sequence>MTLKKQEIQKLLILINRGFLLFKSNMAINITSIVTIITALYIFFVFFVLSYSVDNFFGKLVNVQNIRGYITDSAPQDKINALIKRLSSLKSVAEAKFYKSKDSYEYLRKSYMSEKYLELLPEEFFPSFVEVTLKSNYQEIKFIKEIEGELMKSDIISTTSFGEKWLLNFLSIKVGLKIFVMILTGLLSISIGSVIYNTINLKLFKFKEEIKIYSLVGATRSFIITPFVVASVLEMTVSFLIAFILQYVTFYLIRHFFLDKLGVVFLQSPSIYVIFSIFFIMAFISIIASILSVFSFLDKNLGAIGE</sequence>
<keyword evidence="1" id="KW-0812">Transmembrane</keyword>
<dbReference type="InterPro" id="IPR004513">
    <property type="entry name" value="FtsX"/>
</dbReference>
<feature type="domain" description="FtsX extracellular" evidence="2">
    <location>
        <begin position="66"/>
        <end position="147"/>
    </location>
</feature>
<feature type="transmembrane region" description="Helical" evidence="1">
    <location>
        <begin position="212"/>
        <end position="233"/>
    </location>
</feature>
<keyword evidence="1" id="KW-0472">Membrane</keyword>
<dbReference type="InterPro" id="IPR040690">
    <property type="entry name" value="FtsX_ECD"/>
</dbReference>
<dbReference type="GO" id="GO:0016020">
    <property type="term" value="C:membrane"/>
    <property type="evidence" value="ECO:0007669"/>
    <property type="project" value="InterPro"/>
</dbReference>
<dbReference type="Proteomes" id="UP000242881">
    <property type="component" value="Unassembled WGS sequence"/>
</dbReference>
<evidence type="ECO:0000256" key="1">
    <source>
        <dbReference type="SAM" id="Phobius"/>
    </source>
</evidence>
<reference evidence="3 4" key="1">
    <citation type="submission" date="2018-01" db="EMBL/GenBank/DDBJ databases">
        <title>Metagenomic assembled genomes from two thermal pools in the Uzon Caldera, Kamchatka, Russia.</title>
        <authorList>
            <person name="Wilkins L."/>
            <person name="Ettinger C."/>
        </authorList>
    </citation>
    <scope>NUCLEOTIDE SEQUENCE [LARGE SCALE GENOMIC DNA]</scope>
    <source>
        <strain evidence="3">ZAV-05</strain>
    </source>
</reference>
<evidence type="ECO:0000259" key="2">
    <source>
        <dbReference type="Pfam" id="PF18075"/>
    </source>
</evidence>
<feature type="transmembrane region" description="Helical" evidence="1">
    <location>
        <begin position="26"/>
        <end position="49"/>
    </location>
</feature>
<evidence type="ECO:0000313" key="3">
    <source>
        <dbReference type="EMBL" id="PMP69842.1"/>
    </source>
</evidence>
<feature type="transmembrane region" description="Helical" evidence="1">
    <location>
        <begin position="239"/>
        <end position="258"/>
    </location>
</feature>
<gene>
    <name evidence="3" type="ORF">C0187_06300</name>
</gene>
<comment type="caution">
    <text evidence="3">The sequence shown here is derived from an EMBL/GenBank/DDBJ whole genome shotgun (WGS) entry which is preliminary data.</text>
</comment>
<dbReference type="AlphaFoldDB" id="A0A2J6WHK2"/>
<feature type="transmembrane region" description="Helical" evidence="1">
    <location>
        <begin position="270"/>
        <end position="297"/>
    </location>
</feature>
<proteinExistence type="predicted"/>
<dbReference type="EMBL" id="PNIN01000062">
    <property type="protein sequence ID" value="PMP69842.1"/>
    <property type="molecule type" value="Genomic_DNA"/>
</dbReference>
<dbReference type="PANTHER" id="PTHR47755">
    <property type="entry name" value="CELL DIVISION PROTEIN FTSX"/>
    <property type="match status" value="1"/>
</dbReference>
<dbReference type="Pfam" id="PF18075">
    <property type="entry name" value="FtsX_ECD"/>
    <property type="match status" value="1"/>
</dbReference>